<dbReference type="PANTHER" id="PTHR11559">
    <property type="entry name" value="CARBOXYLESTERASE"/>
    <property type="match status" value="1"/>
</dbReference>
<proteinExistence type="inferred from homology"/>
<keyword evidence="3 6" id="KW-0378">Hydrolase</keyword>
<evidence type="ECO:0000313" key="9">
    <source>
        <dbReference type="Proteomes" id="UP000095009"/>
    </source>
</evidence>
<dbReference type="EMBL" id="KV454409">
    <property type="protein sequence ID" value="ODQ65975.1"/>
    <property type="molecule type" value="Genomic_DNA"/>
</dbReference>
<evidence type="ECO:0000259" key="7">
    <source>
        <dbReference type="Pfam" id="PF00135"/>
    </source>
</evidence>
<organism evidence="8 9">
    <name type="scientific">Nadsonia fulvescens var. elongata DSM 6958</name>
    <dbReference type="NCBI Taxonomy" id="857566"/>
    <lineage>
        <taxon>Eukaryota</taxon>
        <taxon>Fungi</taxon>
        <taxon>Dikarya</taxon>
        <taxon>Ascomycota</taxon>
        <taxon>Saccharomycotina</taxon>
        <taxon>Dipodascomycetes</taxon>
        <taxon>Dipodascales</taxon>
        <taxon>Dipodascales incertae sedis</taxon>
        <taxon>Nadsonia</taxon>
    </lineage>
</organism>
<dbReference type="GO" id="GO:0004806">
    <property type="term" value="F:triacylglycerol lipase activity"/>
    <property type="evidence" value="ECO:0007669"/>
    <property type="project" value="UniProtKB-EC"/>
</dbReference>
<dbReference type="OrthoDB" id="6846267at2759"/>
<keyword evidence="9" id="KW-1185">Reference proteome</keyword>
<evidence type="ECO:0000256" key="1">
    <source>
        <dbReference type="ARBA" id="ARBA00001024"/>
    </source>
</evidence>
<comment type="similarity">
    <text evidence="2 6">Belongs to the type-B carboxylesterase/lipase family.</text>
</comment>
<dbReference type="SUPFAM" id="SSF53474">
    <property type="entry name" value="alpha/beta-Hydrolases"/>
    <property type="match status" value="1"/>
</dbReference>
<keyword evidence="4" id="KW-0442">Lipid degradation</keyword>
<dbReference type="PROSITE" id="PS00122">
    <property type="entry name" value="CARBOXYLESTERASE_B_1"/>
    <property type="match status" value="1"/>
</dbReference>
<evidence type="ECO:0000256" key="3">
    <source>
        <dbReference type="ARBA" id="ARBA00022801"/>
    </source>
</evidence>
<dbReference type="InterPro" id="IPR002018">
    <property type="entry name" value="CarbesteraseB"/>
</dbReference>
<evidence type="ECO:0000256" key="2">
    <source>
        <dbReference type="ARBA" id="ARBA00005964"/>
    </source>
</evidence>
<protein>
    <recommendedName>
        <fullName evidence="6">Carboxylic ester hydrolase</fullName>
        <ecNumber evidence="6">3.1.1.-</ecNumber>
    </recommendedName>
</protein>
<accession>A0A1E3PKN9</accession>
<dbReference type="Pfam" id="PF00135">
    <property type="entry name" value="COesterase"/>
    <property type="match status" value="1"/>
</dbReference>
<evidence type="ECO:0000256" key="4">
    <source>
        <dbReference type="ARBA" id="ARBA00022963"/>
    </source>
</evidence>
<evidence type="ECO:0000313" key="8">
    <source>
        <dbReference type="EMBL" id="ODQ65975.1"/>
    </source>
</evidence>
<gene>
    <name evidence="8" type="ORF">NADFUDRAFT_41960</name>
</gene>
<comment type="catalytic activity">
    <reaction evidence="1">
        <text>a triacylglycerol + H2O = a diacylglycerol + a fatty acid + H(+)</text>
        <dbReference type="Rhea" id="RHEA:12044"/>
        <dbReference type="ChEBI" id="CHEBI:15377"/>
        <dbReference type="ChEBI" id="CHEBI:15378"/>
        <dbReference type="ChEBI" id="CHEBI:17855"/>
        <dbReference type="ChEBI" id="CHEBI:18035"/>
        <dbReference type="ChEBI" id="CHEBI:28868"/>
        <dbReference type="EC" id="3.1.1.3"/>
    </reaction>
</comment>
<dbReference type="EC" id="3.1.1.-" evidence="6"/>
<dbReference type="GO" id="GO:0016042">
    <property type="term" value="P:lipid catabolic process"/>
    <property type="evidence" value="ECO:0007669"/>
    <property type="project" value="UniProtKB-KW"/>
</dbReference>
<dbReference type="Proteomes" id="UP000095009">
    <property type="component" value="Unassembled WGS sequence"/>
</dbReference>
<name>A0A1E3PKN9_9ASCO</name>
<dbReference type="InterPro" id="IPR019826">
    <property type="entry name" value="Carboxylesterase_B_AS"/>
</dbReference>
<dbReference type="InterPro" id="IPR029058">
    <property type="entry name" value="AB_hydrolase_fold"/>
</dbReference>
<dbReference type="STRING" id="857566.A0A1E3PKN9"/>
<evidence type="ECO:0000256" key="6">
    <source>
        <dbReference type="RuleBase" id="RU361235"/>
    </source>
</evidence>
<dbReference type="Gene3D" id="3.40.50.1820">
    <property type="entry name" value="alpha/beta hydrolase"/>
    <property type="match status" value="1"/>
</dbReference>
<dbReference type="InterPro" id="IPR050309">
    <property type="entry name" value="Type-B_Carboxylest/Lipase"/>
</dbReference>
<feature type="domain" description="Carboxylesterase type B" evidence="7">
    <location>
        <begin position="13"/>
        <end position="517"/>
    </location>
</feature>
<evidence type="ECO:0000256" key="5">
    <source>
        <dbReference type="ARBA" id="ARBA00023098"/>
    </source>
</evidence>
<dbReference type="AlphaFoldDB" id="A0A1E3PKN9"/>
<keyword evidence="5" id="KW-0443">Lipid metabolism</keyword>
<reference evidence="8 9" key="1">
    <citation type="journal article" date="2016" name="Proc. Natl. Acad. Sci. U.S.A.">
        <title>Comparative genomics of biotechnologically important yeasts.</title>
        <authorList>
            <person name="Riley R."/>
            <person name="Haridas S."/>
            <person name="Wolfe K.H."/>
            <person name="Lopes M.R."/>
            <person name="Hittinger C.T."/>
            <person name="Goeker M."/>
            <person name="Salamov A.A."/>
            <person name="Wisecaver J.H."/>
            <person name="Long T.M."/>
            <person name="Calvey C.H."/>
            <person name="Aerts A.L."/>
            <person name="Barry K.W."/>
            <person name="Choi C."/>
            <person name="Clum A."/>
            <person name="Coughlan A.Y."/>
            <person name="Deshpande S."/>
            <person name="Douglass A.P."/>
            <person name="Hanson S.J."/>
            <person name="Klenk H.-P."/>
            <person name="LaButti K.M."/>
            <person name="Lapidus A."/>
            <person name="Lindquist E.A."/>
            <person name="Lipzen A.M."/>
            <person name="Meier-Kolthoff J.P."/>
            <person name="Ohm R.A."/>
            <person name="Otillar R.P."/>
            <person name="Pangilinan J.L."/>
            <person name="Peng Y."/>
            <person name="Rokas A."/>
            <person name="Rosa C.A."/>
            <person name="Scheuner C."/>
            <person name="Sibirny A.A."/>
            <person name="Slot J.C."/>
            <person name="Stielow J.B."/>
            <person name="Sun H."/>
            <person name="Kurtzman C.P."/>
            <person name="Blackwell M."/>
            <person name="Grigoriev I.V."/>
            <person name="Jeffries T.W."/>
        </authorList>
    </citation>
    <scope>NUCLEOTIDE SEQUENCE [LARGE SCALE GENOMIC DNA]</scope>
    <source>
        <strain evidence="8 9">DSM 6958</strain>
    </source>
</reference>
<sequence>MATVTSEIQIVSNPTVTVPELGKVKGVQFNNGTSQYVGIPFAEIPGRFRLSRLLTTPLSKVEGEFDATKLGPYSHQPSRSFPIPAADRPWFEFPEASELECLNINISVPDTKANKDLLPVMVYIHGGAYAYGTGVSPMYDGMTLSTLSAKKDQPTIVITFNYRLGLPGFLASRDLLEYRQSLGEDGVGNYGIWDQVIALRWVNRYIESFGGDINRITVFGQSAGSQSVHLHTLRNEPLFSSAIMQSGLSPLCGIFSIEEYDIVYEKVLKHLNIDTHQPSYDRVKALINVPIEDLTRAMDAVFNVSCVTLPLTDDLVLLAGKSIPAASDFAQPEKTVLSDFCPRLLIGNVRNESIIWDDEWSHYSASGLINFIHEFIGNKTQSQRILDLYNIDKTLSQRQTYDVIEKIATDGLFLVISDQFITKTGPEIELYTYFFDQACGFNNSPWKGYAHHSYDNVFVWGTLSPELDEARLKLSKEISIAWISFANGQAPWNEFHQNQQYRIFDSDNNQEKYRTREQDAARGYSTWKALQVEGLFETVRRLGEELCLKRQNLLN</sequence>